<sequence length="122" mass="14078">MFESSTDAKKKISQMLVKLGEGYIQMGATRELRENYLRTLATAWNIACLDPKLRAKAMRDAVSKFIEANPGKEHEASCYEEDMKKLIQRKLKLFPRSRVQVVDVKIFEEDDQEKVAVLSLRI</sequence>
<accession>A0A1M5AFB8</accession>
<gene>
    <name evidence="1" type="ORF">SAMN02745206_01689</name>
</gene>
<evidence type="ECO:0000313" key="1">
    <source>
        <dbReference type="EMBL" id="SHF28806.1"/>
    </source>
</evidence>
<dbReference type="RefSeq" id="WP_073038556.1">
    <property type="nucleotide sequence ID" value="NZ_FQVB01000014.1"/>
</dbReference>
<name>A0A1M5AFB8_9BACT</name>
<proteinExistence type="predicted"/>
<organism evidence="1 2">
    <name type="scientific">Desulfacinum infernum DSM 9756</name>
    <dbReference type="NCBI Taxonomy" id="1121391"/>
    <lineage>
        <taxon>Bacteria</taxon>
        <taxon>Pseudomonadati</taxon>
        <taxon>Thermodesulfobacteriota</taxon>
        <taxon>Syntrophobacteria</taxon>
        <taxon>Syntrophobacterales</taxon>
        <taxon>Syntrophobacteraceae</taxon>
        <taxon>Desulfacinum</taxon>
    </lineage>
</organism>
<dbReference type="EMBL" id="FQVB01000014">
    <property type="protein sequence ID" value="SHF28806.1"/>
    <property type="molecule type" value="Genomic_DNA"/>
</dbReference>
<dbReference type="Proteomes" id="UP000184076">
    <property type="component" value="Unassembled WGS sequence"/>
</dbReference>
<keyword evidence="2" id="KW-1185">Reference proteome</keyword>
<dbReference type="AlphaFoldDB" id="A0A1M5AFB8"/>
<evidence type="ECO:0000313" key="2">
    <source>
        <dbReference type="Proteomes" id="UP000184076"/>
    </source>
</evidence>
<protein>
    <submittedName>
        <fullName evidence="1">Uncharacterized protein</fullName>
    </submittedName>
</protein>
<dbReference type="OrthoDB" id="9554034at2"/>
<reference evidence="2" key="1">
    <citation type="submission" date="2016-11" db="EMBL/GenBank/DDBJ databases">
        <authorList>
            <person name="Varghese N."/>
            <person name="Submissions S."/>
        </authorList>
    </citation>
    <scope>NUCLEOTIDE SEQUENCE [LARGE SCALE GENOMIC DNA]</scope>
    <source>
        <strain evidence="2">DSM 9756</strain>
    </source>
</reference>